<reference evidence="3" key="1">
    <citation type="journal article" date="2019" name="Int. J. Syst. Evol. Microbiol.">
        <title>The Global Catalogue of Microorganisms (GCM) 10K type strain sequencing project: providing services to taxonomists for standard genome sequencing and annotation.</title>
        <authorList>
            <consortium name="The Broad Institute Genomics Platform"/>
            <consortium name="The Broad Institute Genome Sequencing Center for Infectious Disease"/>
            <person name="Wu L."/>
            <person name="Ma J."/>
        </authorList>
    </citation>
    <scope>NUCLEOTIDE SEQUENCE [LARGE SCALE GENOMIC DNA]</scope>
    <source>
        <strain evidence="3">JCM 17664</strain>
    </source>
</reference>
<feature type="transmembrane region" description="Helical" evidence="1">
    <location>
        <begin position="46"/>
        <end position="67"/>
    </location>
</feature>
<feature type="transmembrane region" description="Helical" evidence="1">
    <location>
        <begin position="7"/>
        <end position="26"/>
    </location>
</feature>
<keyword evidence="1" id="KW-0472">Membrane</keyword>
<accession>A0ABP8FEF7</accession>
<keyword evidence="1" id="KW-1133">Transmembrane helix</keyword>
<comment type="caution">
    <text evidence="2">The sequence shown here is derived from an EMBL/GenBank/DDBJ whole genome shotgun (WGS) entry which is preliminary data.</text>
</comment>
<dbReference type="RefSeq" id="WP_344974445.1">
    <property type="nucleotide sequence ID" value="NZ_BAABFN010000001.1"/>
</dbReference>
<sequence length="74" mass="7712">MRVTGIILILIGIAMLIFTGGINFQTKKKVVDAGPIQIDKKENKHVGWPAYAGGVIVVAGIVVLLAGGKRKGSA</sequence>
<proteinExistence type="predicted"/>
<keyword evidence="3" id="KW-1185">Reference proteome</keyword>
<evidence type="ECO:0000313" key="3">
    <source>
        <dbReference type="Proteomes" id="UP001501207"/>
    </source>
</evidence>
<keyword evidence="1" id="KW-0812">Transmembrane</keyword>
<evidence type="ECO:0000256" key="1">
    <source>
        <dbReference type="SAM" id="Phobius"/>
    </source>
</evidence>
<dbReference type="EMBL" id="BAABFN010000001">
    <property type="protein sequence ID" value="GAA4301789.1"/>
    <property type="molecule type" value="Genomic_DNA"/>
</dbReference>
<protein>
    <recommendedName>
        <fullName evidence="4">DUF3185 domain-containing protein</fullName>
    </recommendedName>
</protein>
<evidence type="ECO:0008006" key="4">
    <source>
        <dbReference type="Google" id="ProtNLM"/>
    </source>
</evidence>
<gene>
    <name evidence="2" type="ORF">GCM10023143_03800</name>
</gene>
<evidence type="ECO:0000313" key="2">
    <source>
        <dbReference type="EMBL" id="GAA4301789.1"/>
    </source>
</evidence>
<organism evidence="2 3">
    <name type="scientific">Compostibacter hankyongensis</name>
    <dbReference type="NCBI Taxonomy" id="1007089"/>
    <lineage>
        <taxon>Bacteria</taxon>
        <taxon>Pseudomonadati</taxon>
        <taxon>Bacteroidota</taxon>
        <taxon>Chitinophagia</taxon>
        <taxon>Chitinophagales</taxon>
        <taxon>Chitinophagaceae</taxon>
        <taxon>Compostibacter</taxon>
    </lineage>
</organism>
<dbReference type="Proteomes" id="UP001501207">
    <property type="component" value="Unassembled WGS sequence"/>
</dbReference>
<name>A0ABP8FEF7_9BACT</name>